<name>A0A941EV25_9ACTN</name>
<keyword evidence="2" id="KW-1185">Reference proteome</keyword>
<dbReference type="AlphaFoldDB" id="A0A941EV25"/>
<sequence>MNPSRLLRTVRPARTVRPRLRPGLRRVLAPAAALVLLTAGSLLAVGPAQGASSTILSPESTTGIAGWTNTTHYLEGTLSAGEGVSTVDPVGGSEYELYRGSASISLAMDIAGWTHIGDPDSIDGYIFDDYQNSSSSATTKLYTVTTPSGTVYQYTHTLVSGELYNNSWVAVSPDTQWMLSGEWGTMSHLQIYPTPLLNAQTSPTGGSLNLAGYIELDHEVNDIQGCDFVTSTELICSSDDSSETLFSNAKPLLEIRLSAALSGSSVTGHVIDLGSIPQANSICSGTFEAEGVDYDVATGVLRVEIIQPSICEIETTIYEYTQS</sequence>
<proteinExistence type="predicted"/>
<comment type="caution">
    <text evidence="1">The sequence shown here is derived from an EMBL/GenBank/DDBJ whole genome shotgun (WGS) entry which is preliminary data.</text>
</comment>
<gene>
    <name evidence="1" type="ORF">KDL01_35770</name>
</gene>
<dbReference type="EMBL" id="JAGSOG010000316">
    <property type="protein sequence ID" value="MBR7838682.1"/>
    <property type="molecule type" value="Genomic_DNA"/>
</dbReference>
<evidence type="ECO:0000313" key="2">
    <source>
        <dbReference type="Proteomes" id="UP000675781"/>
    </source>
</evidence>
<reference evidence="1" key="1">
    <citation type="submission" date="2021-04" db="EMBL/GenBank/DDBJ databases">
        <title>Genome based classification of Actinospica acidithermotolerans sp. nov., an actinobacterium isolated from an Indonesian hot spring.</title>
        <authorList>
            <person name="Kusuma A.B."/>
            <person name="Putra K.E."/>
            <person name="Nafisah S."/>
            <person name="Loh J."/>
            <person name="Nouioui I."/>
            <person name="Goodfellow M."/>
        </authorList>
    </citation>
    <scope>NUCLEOTIDE SEQUENCE</scope>
    <source>
        <strain evidence="1">CSCA 57</strain>
    </source>
</reference>
<evidence type="ECO:0000313" key="1">
    <source>
        <dbReference type="EMBL" id="MBR7838682.1"/>
    </source>
</evidence>
<protein>
    <submittedName>
        <fullName evidence="1">Uncharacterized protein</fullName>
    </submittedName>
</protein>
<accession>A0A941EV25</accession>
<dbReference type="RefSeq" id="WP_212533134.1">
    <property type="nucleotide sequence ID" value="NZ_JAGSOG010000316.1"/>
</dbReference>
<organism evidence="1 2">
    <name type="scientific">Actinospica durhamensis</name>
    <dbReference type="NCBI Taxonomy" id="1508375"/>
    <lineage>
        <taxon>Bacteria</taxon>
        <taxon>Bacillati</taxon>
        <taxon>Actinomycetota</taxon>
        <taxon>Actinomycetes</taxon>
        <taxon>Catenulisporales</taxon>
        <taxon>Actinospicaceae</taxon>
        <taxon>Actinospica</taxon>
    </lineage>
</organism>
<dbReference type="Proteomes" id="UP000675781">
    <property type="component" value="Unassembled WGS sequence"/>
</dbReference>